<keyword evidence="2" id="KW-1185">Reference proteome</keyword>
<sequence length="82" mass="9091">MSSVNERSTILTFFNPSQRLGFVLIGLGRGELVLDLNSLDEPLNCLDKVPNLSSKLLYLGVCSGHVLTEHFLSLWPSARFNV</sequence>
<dbReference type="EMBL" id="KE344319">
    <property type="protein sequence ID" value="EXB56915.1"/>
    <property type="molecule type" value="Genomic_DNA"/>
</dbReference>
<evidence type="ECO:0000313" key="1">
    <source>
        <dbReference type="EMBL" id="EXB56915.1"/>
    </source>
</evidence>
<reference evidence="2" key="1">
    <citation type="submission" date="2013-01" db="EMBL/GenBank/DDBJ databases">
        <title>Draft Genome Sequence of a Mulberry Tree, Morus notabilis C.K. Schneid.</title>
        <authorList>
            <person name="He N."/>
            <person name="Zhao S."/>
        </authorList>
    </citation>
    <scope>NUCLEOTIDE SEQUENCE</scope>
</reference>
<name>W9R7K9_9ROSA</name>
<gene>
    <name evidence="1" type="ORF">L484_019960</name>
</gene>
<organism evidence="1 2">
    <name type="scientific">Morus notabilis</name>
    <dbReference type="NCBI Taxonomy" id="981085"/>
    <lineage>
        <taxon>Eukaryota</taxon>
        <taxon>Viridiplantae</taxon>
        <taxon>Streptophyta</taxon>
        <taxon>Embryophyta</taxon>
        <taxon>Tracheophyta</taxon>
        <taxon>Spermatophyta</taxon>
        <taxon>Magnoliopsida</taxon>
        <taxon>eudicotyledons</taxon>
        <taxon>Gunneridae</taxon>
        <taxon>Pentapetalae</taxon>
        <taxon>rosids</taxon>
        <taxon>fabids</taxon>
        <taxon>Rosales</taxon>
        <taxon>Moraceae</taxon>
        <taxon>Moreae</taxon>
        <taxon>Morus</taxon>
    </lineage>
</organism>
<proteinExistence type="predicted"/>
<dbReference type="Proteomes" id="UP000030645">
    <property type="component" value="Unassembled WGS sequence"/>
</dbReference>
<evidence type="ECO:0000313" key="2">
    <source>
        <dbReference type="Proteomes" id="UP000030645"/>
    </source>
</evidence>
<dbReference type="AlphaFoldDB" id="W9R7K9"/>
<accession>W9R7K9</accession>
<protein>
    <submittedName>
        <fullName evidence="1">Uncharacterized protein</fullName>
    </submittedName>
</protein>